<dbReference type="InterPro" id="IPR006533">
    <property type="entry name" value="T6SS_Vgr_RhsGE"/>
</dbReference>
<dbReference type="Proteomes" id="UP001057336">
    <property type="component" value="Chromosome"/>
</dbReference>
<proteinExistence type="predicted"/>
<name>A0A9X9I4S1_NEISU</name>
<organism evidence="2 3">
    <name type="scientific">Neisseria subflava</name>
    <dbReference type="NCBI Taxonomy" id="28449"/>
    <lineage>
        <taxon>Bacteria</taxon>
        <taxon>Pseudomonadati</taxon>
        <taxon>Pseudomonadota</taxon>
        <taxon>Betaproteobacteria</taxon>
        <taxon>Neisseriales</taxon>
        <taxon>Neisseriaceae</taxon>
        <taxon>Neisseria</taxon>
    </lineage>
</organism>
<reference evidence="2" key="1">
    <citation type="submission" date="2021-04" db="EMBL/GenBank/DDBJ databases">
        <title>Characterizing Neisseria spp. as novel respiratory pathobionts in bronchiectasis.</title>
        <authorList>
            <person name="Li L."/>
            <person name="Mac Aogain M."/>
            <person name="Xu T."/>
            <person name="Jaggi T.K."/>
            <person name="Chan L.Y."/>
            <person name="Keir H.R."/>
            <person name="Dicker A.J."/>
            <person name="Qu J."/>
            <person name="Liu Y."/>
            <person name="Chen H.S."/>
            <person name="Koh M.S."/>
            <person name="Ong T.H."/>
            <person name="Lim A.Y.H."/>
            <person name="Abisheganaden J."/>
            <person name="Low T.B."/>
            <person name="Oliver B.G."/>
            <person name="Tan N.S."/>
            <person name="Fang M."/>
            <person name="Chalmers J.D."/>
            <person name="Chotirmall S.H."/>
        </authorList>
    </citation>
    <scope>NUCLEOTIDE SEQUENCE</scope>
    <source>
        <strain evidence="2">CG0073</strain>
    </source>
</reference>
<dbReference type="Gene3D" id="3.55.50.10">
    <property type="entry name" value="Baseplate protein-like domains"/>
    <property type="match status" value="1"/>
</dbReference>
<evidence type="ECO:0000313" key="2">
    <source>
        <dbReference type="EMBL" id="UTG75404.1"/>
    </source>
</evidence>
<sequence>MTARQSYYLTFARFSPSLSVRSFSASEAVNAAYRVEITATSTDSSLPLSSYLNQRAAFEIRPQEGLLSEVAGAFGSASDDPPAKQWQGIITSCEKLSVSKDETVYRFVLEPRFAALKHFQTSRLFQHQTVPDIVAAVFKHHGFSGVDYRFQKSRSYSVREYVTQYLESDFDFINRLCEEEGIWYAFEQHEQHGDVVVFGDSPEHYWRSQGLPVSYRPHAGLESVGTEALFNLSIRHNPSSKAYARPTITTAVPIPTFLPKPTTNSPKNLPTIPFYWANSSTGPSSQNNRRSPSSDDPVERSQPLPPNRRSRQRQRRLHDTDESVPNRCLLPRSTRRLVGTFHGTQRQPR</sequence>
<feature type="compositionally biased region" description="Low complexity" evidence="1">
    <location>
        <begin position="283"/>
        <end position="295"/>
    </location>
</feature>
<dbReference type="Pfam" id="PF05954">
    <property type="entry name" value="Phage_GPD"/>
    <property type="match status" value="1"/>
</dbReference>
<dbReference type="AlphaFoldDB" id="A0A9X9I4S1"/>
<evidence type="ECO:0000256" key="1">
    <source>
        <dbReference type="SAM" id="MobiDB-lite"/>
    </source>
</evidence>
<accession>A0A9X9I4S1</accession>
<dbReference type="NCBIfam" id="TIGR01646">
    <property type="entry name" value="vgr_GE"/>
    <property type="match status" value="1"/>
</dbReference>
<evidence type="ECO:0000313" key="3">
    <source>
        <dbReference type="Proteomes" id="UP001057336"/>
    </source>
</evidence>
<dbReference type="SUPFAM" id="SSF69279">
    <property type="entry name" value="Phage tail proteins"/>
    <property type="match status" value="1"/>
</dbReference>
<dbReference type="Gene3D" id="2.30.110.50">
    <property type="match status" value="1"/>
</dbReference>
<gene>
    <name evidence="2" type="primary">vgrG</name>
    <name evidence="2" type="ORF">KCG53_09660</name>
</gene>
<feature type="region of interest" description="Disordered" evidence="1">
    <location>
        <begin position="258"/>
        <end position="349"/>
    </location>
</feature>
<protein>
    <submittedName>
        <fullName evidence="2">Type VI secretion system tip protein VgrG</fullName>
    </submittedName>
</protein>
<dbReference type="EMBL" id="CP073118">
    <property type="protein sequence ID" value="UTG75404.1"/>
    <property type="molecule type" value="Genomic_DNA"/>
</dbReference>